<reference evidence="4" key="1">
    <citation type="submission" date="2021-12" db="EMBL/GenBank/DDBJ databases">
        <title>Convergent genome expansion in fungi linked to evolution of root-endophyte symbiosis.</title>
        <authorList>
            <consortium name="DOE Joint Genome Institute"/>
            <person name="Ke Y.-H."/>
            <person name="Bonito G."/>
            <person name="Liao H.-L."/>
            <person name="Looney B."/>
            <person name="Rojas-Flechas A."/>
            <person name="Nash J."/>
            <person name="Hameed K."/>
            <person name="Schadt C."/>
            <person name="Martin F."/>
            <person name="Crous P.W."/>
            <person name="Miettinen O."/>
            <person name="Magnuson J.K."/>
            <person name="Labbe J."/>
            <person name="Jacobson D."/>
            <person name="Doktycz M.J."/>
            <person name="Veneault-Fourrey C."/>
            <person name="Kuo A."/>
            <person name="Mondo S."/>
            <person name="Calhoun S."/>
            <person name="Riley R."/>
            <person name="Ohm R."/>
            <person name="LaButti K."/>
            <person name="Andreopoulos B."/>
            <person name="Pangilinan J."/>
            <person name="Nolan M."/>
            <person name="Tritt A."/>
            <person name="Clum A."/>
            <person name="Lipzen A."/>
            <person name="Daum C."/>
            <person name="Barry K."/>
            <person name="Grigoriev I.V."/>
            <person name="Vilgalys R."/>
        </authorList>
    </citation>
    <scope>NUCLEOTIDE SEQUENCE</scope>
    <source>
        <strain evidence="4">PMI_201</strain>
    </source>
</reference>
<feature type="domain" description="DUF7708" evidence="2">
    <location>
        <begin position="77"/>
        <end position="216"/>
    </location>
</feature>
<dbReference type="InterPro" id="IPR011990">
    <property type="entry name" value="TPR-like_helical_dom_sf"/>
</dbReference>
<proteinExistence type="predicted"/>
<protein>
    <submittedName>
        <fullName evidence="4">NACHT domain protein</fullName>
    </submittedName>
</protein>
<dbReference type="InterPro" id="IPR056884">
    <property type="entry name" value="NPHP3-like_N"/>
</dbReference>
<dbReference type="AlphaFoldDB" id="A0AAD4KFU3"/>
<evidence type="ECO:0000256" key="1">
    <source>
        <dbReference type="ARBA" id="ARBA00022737"/>
    </source>
</evidence>
<name>A0AAD4KFU3_9EURO</name>
<dbReference type="Gene3D" id="1.25.40.10">
    <property type="entry name" value="Tetratricopeptide repeat domain"/>
    <property type="match status" value="1"/>
</dbReference>
<dbReference type="EMBL" id="JAJTJA010000014">
    <property type="protein sequence ID" value="KAH8690051.1"/>
    <property type="molecule type" value="Genomic_DNA"/>
</dbReference>
<accession>A0AAD4KFU3</accession>
<dbReference type="PANTHER" id="PTHR10039">
    <property type="entry name" value="AMELOGENIN"/>
    <property type="match status" value="1"/>
</dbReference>
<dbReference type="RefSeq" id="XP_046066334.1">
    <property type="nucleotide sequence ID" value="XM_046212254.1"/>
</dbReference>
<dbReference type="InterPro" id="IPR056125">
    <property type="entry name" value="DUF7708"/>
</dbReference>
<organism evidence="4 5">
    <name type="scientific">Talaromyces proteolyticus</name>
    <dbReference type="NCBI Taxonomy" id="1131652"/>
    <lineage>
        <taxon>Eukaryota</taxon>
        <taxon>Fungi</taxon>
        <taxon>Dikarya</taxon>
        <taxon>Ascomycota</taxon>
        <taxon>Pezizomycotina</taxon>
        <taxon>Eurotiomycetes</taxon>
        <taxon>Eurotiomycetidae</taxon>
        <taxon>Eurotiales</taxon>
        <taxon>Trichocomaceae</taxon>
        <taxon>Talaromyces</taxon>
        <taxon>Talaromyces sect. Bacilispori</taxon>
    </lineage>
</organism>
<evidence type="ECO:0000259" key="3">
    <source>
        <dbReference type="Pfam" id="PF24883"/>
    </source>
</evidence>
<dbReference type="GeneID" id="70242541"/>
<dbReference type="Pfam" id="PF24883">
    <property type="entry name" value="NPHP3_N"/>
    <property type="match status" value="1"/>
</dbReference>
<feature type="domain" description="Nephrocystin 3-like N-terminal" evidence="3">
    <location>
        <begin position="276"/>
        <end position="439"/>
    </location>
</feature>
<keyword evidence="1" id="KW-0677">Repeat</keyword>
<evidence type="ECO:0000313" key="4">
    <source>
        <dbReference type="EMBL" id="KAH8690051.1"/>
    </source>
</evidence>
<dbReference type="SUPFAM" id="SSF52540">
    <property type="entry name" value="P-loop containing nucleoside triphosphate hydrolases"/>
    <property type="match status" value="1"/>
</dbReference>
<keyword evidence="5" id="KW-1185">Reference proteome</keyword>
<gene>
    <name evidence="4" type="ORF">BGW36DRAFT_307606</name>
</gene>
<dbReference type="Gene3D" id="3.40.50.300">
    <property type="entry name" value="P-loop containing nucleotide triphosphate hydrolases"/>
    <property type="match status" value="1"/>
</dbReference>
<dbReference type="InterPro" id="IPR027417">
    <property type="entry name" value="P-loop_NTPase"/>
</dbReference>
<dbReference type="Pfam" id="PF24809">
    <property type="entry name" value="DUF7708"/>
    <property type="match status" value="1"/>
</dbReference>
<evidence type="ECO:0000313" key="5">
    <source>
        <dbReference type="Proteomes" id="UP001201262"/>
    </source>
</evidence>
<dbReference type="PANTHER" id="PTHR10039:SF10">
    <property type="entry name" value="NACHT DOMAIN-CONTAINING PROTEIN"/>
    <property type="match status" value="1"/>
</dbReference>
<dbReference type="Proteomes" id="UP001201262">
    <property type="component" value="Unassembled WGS sequence"/>
</dbReference>
<evidence type="ECO:0000259" key="2">
    <source>
        <dbReference type="Pfam" id="PF24809"/>
    </source>
</evidence>
<sequence length="974" mass="111084">MAVSLATFGKCKPEIQLAQAISEYEAVLSTDEKTSLRHLKARHQDHSADAIDVIRLTAEIDQISQIGRRCVGTRFANVLHAIQAFAAIGDVVVGGTQNMMASGLWALVRFTLQIATNHFSFLEKFSELFMNIGRSAPRYQNLGLLYPHSSTLQRSICEYFTNLVQLCTKAVQITRKRDLNPLGIKIFRSFDSEFGGFLVKLEALGNEIKEEVAFLSAKTQQDEVRQNYLFRSLLLNKIDKSDRSRRNLAIKLALLDRCSKYDYGSTWRQIRKNGNSSWIRQAPEYVEWRGDSKGGTVLTCFGKLGSGKSVLAANITEDLITHVPKGTTAYFFCRYDIAQSLKARTIIGSLIRQLVEPVDPEDGLDSMSLWTDETQTHSFGLDELVHLFREFESNVLKNRIVYLIIDGLDDCEQSEMKILFEFLQTLAEGNSIKLFLTTRSELEPTAAFINEYFPQQFKLNTSSLTDEINDYIHNKLDQCLKSCALRLANPAIIIEIQDTLKANARGMFLWVVLQIDSLCDEESDDAILTALRDMPPDLPAVYDRILQKNSRSKYRNNIFQLVSSAYRPLTLWELREALSVVPGENTMDTTKFVNDIRKTVSCCGGLLELNEEALTVHFVHPSAKQHLLFPDVESSARNSTPICFSKQEADMLMGKICVTYLSWNVFETRLATLPTPWQINGSSTVSAAMNSTSQNASVAKVAREILRKRRQSSSSRFSSFDLKHALMNVQSGTSNERPPQDFLFLPYAKKYWLHHTKYFTESMGKVWILWKNLIDSPPSIIGDLPWNISPWLDHRDPVQRRMAWASNYVHHSLLFQIVLEHREVFLKAIEAIDEAALDYQLKGDWAKAAELRQMIVIRMERIRTLVRLDFMRAMWDLALSYQACEAHEKAKELLTKFLLGLKGPDRPVVQHILDSSMAFQRARNNIRHREIAEQLLNKTLSFSREFLGENNFNTLSLLHDVEHFGDRRAKNLAL</sequence>
<comment type="caution">
    <text evidence="4">The sequence shown here is derived from an EMBL/GenBank/DDBJ whole genome shotgun (WGS) entry which is preliminary data.</text>
</comment>